<sequence length="67" mass="7677">MCLGGNQIEKNVSLQRDVDKLENLIMTLDFKIASNDKYRDLIDDMYNVQGQLTKLKQTMSINVIEIG</sequence>
<reference evidence="1" key="1">
    <citation type="journal article" date="2014" name="Front. Microbiol.">
        <title>High frequency of phylogenetically diverse reductive dehalogenase-homologous genes in deep subseafloor sedimentary metagenomes.</title>
        <authorList>
            <person name="Kawai M."/>
            <person name="Futagami T."/>
            <person name="Toyoda A."/>
            <person name="Takaki Y."/>
            <person name="Nishi S."/>
            <person name="Hori S."/>
            <person name="Arai W."/>
            <person name="Tsubouchi T."/>
            <person name="Morono Y."/>
            <person name="Uchiyama I."/>
            <person name="Ito T."/>
            <person name="Fujiyama A."/>
            <person name="Inagaki F."/>
            <person name="Takami H."/>
        </authorList>
    </citation>
    <scope>NUCLEOTIDE SEQUENCE</scope>
    <source>
        <strain evidence="1">Expedition CK06-06</strain>
    </source>
</reference>
<organism evidence="1">
    <name type="scientific">marine sediment metagenome</name>
    <dbReference type="NCBI Taxonomy" id="412755"/>
    <lineage>
        <taxon>unclassified sequences</taxon>
        <taxon>metagenomes</taxon>
        <taxon>ecological metagenomes</taxon>
    </lineage>
</organism>
<name>X0TG65_9ZZZZ</name>
<proteinExistence type="predicted"/>
<evidence type="ECO:0000313" key="1">
    <source>
        <dbReference type="EMBL" id="GAF92523.1"/>
    </source>
</evidence>
<accession>X0TG65</accession>
<gene>
    <name evidence="1" type="ORF">S01H1_31713</name>
</gene>
<dbReference type="EMBL" id="BARS01019584">
    <property type="protein sequence ID" value="GAF92523.1"/>
    <property type="molecule type" value="Genomic_DNA"/>
</dbReference>
<comment type="caution">
    <text evidence="1">The sequence shown here is derived from an EMBL/GenBank/DDBJ whole genome shotgun (WGS) entry which is preliminary data.</text>
</comment>
<protein>
    <submittedName>
        <fullName evidence="1">Uncharacterized protein</fullName>
    </submittedName>
</protein>
<dbReference type="AlphaFoldDB" id="X0TG65"/>